<reference evidence="2" key="1">
    <citation type="submission" date="2023-03" db="EMBL/GenBank/DDBJ databases">
        <title>Massive genome expansion in bonnet fungi (Mycena s.s.) driven by repeated elements and novel gene families across ecological guilds.</title>
        <authorList>
            <consortium name="Lawrence Berkeley National Laboratory"/>
            <person name="Harder C.B."/>
            <person name="Miyauchi S."/>
            <person name="Viragh M."/>
            <person name="Kuo A."/>
            <person name="Thoen E."/>
            <person name="Andreopoulos B."/>
            <person name="Lu D."/>
            <person name="Skrede I."/>
            <person name="Drula E."/>
            <person name="Henrissat B."/>
            <person name="Morin E."/>
            <person name="Kohler A."/>
            <person name="Barry K."/>
            <person name="LaButti K."/>
            <person name="Morin E."/>
            <person name="Salamov A."/>
            <person name="Lipzen A."/>
            <person name="Mereny Z."/>
            <person name="Hegedus B."/>
            <person name="Baldrian P."/>
            <person name="Stursova M."/>
            <person name="Weitz H."/>
            <person name="Taylor A."/>
            <person name="Grigoriev I.V."/>
            <person name="Nagy L.G."/>
            <person name="Martin F."/>
            <person name="Kauserud H."/>
        </authorList>
    </citation>
    <scope>NUCLEOTIDE SEQUENCE</scope>
    <source>
        <strain evidence="2">9284</strain>
    </source>
</reference>
<dbReference type="EMBL" id="JARKIF010000001">
    <property type="protein sequence ID" value="KAJ7650485.1"/>
    <property type="molecule type" value="Genomic_DNA"/>
</dbReference>
<protein>
    <submittedName>
        <fullName evidence="2">Uncharacterized protein</fullName>
    </submittedName>
</protein>
<comment type="caution">
    <text evidence="2">The sequence shown here is derived from an EMBL/GenBank/DDBJ whole genome shotgun (WGS) entry which is preliminary data.</text>
</comment>
<dbReference type="Proteomes" id="UP001221142">
    <property type="component" value="Unassembled WGS sequence"/>
</dbReference>
<gene>
    <name evidence="2" type="ORF">FB45DRAFT_732054</name>
    <name evidence="1" type="ORF">FB45DRAFT_769948</name>
</gene>
<dbReference type="EMBL" id="JARKIF010000117">
    <property type="protein sequence ID" value="KAJ7604015.1"/>
    <property type="molecule type" value="Genomic_DNA"/>
</dbReference>
<dbReference type="AlphaFoldDB" id="A0AAD7CJK2"/>
<keyword evidence="3" id="KW-1185">Reference proteome</keyword>
<name>A0AAD7CJK2_9AGAR</name>
<sequence length="141" mass="16378">MGPEWEPLVDLWWKLEESTGFDVGKGKGFTTKNRPDQMRVWIGRGRTGVAPELMVNSFAKNWWKWWKTLNPDWRLPDGQDGELVQEGSGSWKSLTLPGQNGLLGPIACLKWWHERLETEDQRAEWKRAVEDVTWVLRGMNA</sequence>
<evidence type="ECO:0000313" key="2">
    <source>
        <dbReference type="EMBL" id="KAJ7650485.1"/>
    </source>
</evidence>
<evidence type="ECO:0000313" key="1">
    <source>
        <dbReference type="EMBL" id="KAJ7604015.1"/>
    </source>
</evidence>
<organism evidence="2 3">
    <name type="scientific">Roridomyces roridus</name>
    <dbReference type="NCBI Taxonomy" id="1738132"/>
    <lineage>
        <taxon>Eukaryota</taxon>
        <taxon>Fungi</taxon>
        <taxon>Dikarya</taxon>
        <taxon>Basidiomycota</taxon>
        <taxon>Agaricomycotina</taxon>
        <taxon>Agaricomycetes</taxon>
        <taxon>Agaricomycetidae</taxon>
        <taxon>Agaricales</taxon>
        <taxon>Marasmiineae</taxon>
        <taxon>Mycenaceae</taxon>
        <taxon>Roridomyces</taxon>
    </lineage>
</organism>
<proteinExistence type="predicted"/>
<evidence type="ECO:0000313" key="3">
    <source>
        <dbReference type="Proteomes" id="UP001221142"/>
    </source>
</evidence>
<accession>A0AAD7CJK2</accession>